<gene>
    <name evidence="1" type="ORF">SAMN05216222_3966</name>
</gene>
<evidence type="ECO:0000313" key="2">
    <source>
        <dbReference type="Proteomes" id="UP000198481"/>
    </source>
</evidence>
<organism evidence="1 2">
    <name type="scientific">Pseudomonas prosekii</name>
    <dbReference type="NCBI Taxonomy" id="1148509"/>
    <lineage>
        <taxon>Bacteria</taxon>
        <taxon>Pseudomonadati</taxon>
        <taxon>Pseudomonadota</taxon>
        <taxon>Gammaproteobacteria</taxon>
        <taxon>Pseudomonadales</taxon>
        <taxon>Pseudomonadaceae</taxon>
        <taxon>Pseudomonas</taxon>
    </lineage>
</organism>
<name>A0A1H1ZKG5_9PSED</name>
<sequence length="62" mass="7008">MNYPISSTYKGWTILEYSPANAGNRFRIVYPGGNESGLFESLKQAQDSIDYLLEQLKGDGRF</sequence>
<dbReference type="AlphaFoldDB" id="A0A1H1ZKG5"/>
<protein>
    <submittedName>
        <fullName evidence="1">Uncharacterized protein</fullName>
    </submittedName>
</protein>
<dbReference type="RefSeq" id="WP_092278523.1">
    <property type="nucleotide sequence ID" value="NZ_LT629762.1"/>
</dbReference>
<dbReference type="EMBL" id="LT629762">
    <property type="protein sequence ID" value="SDT34164.1"/>
    <property type="molecule type" value="Genomic_DNA"/>
</dbReference>
<proteinExistence type="predicted"/>
<reference evidence="1 2" key="1">
    <citation type="submission" date="2016-10" db="EMBL/GenBank/DDBJ databases">
        <authorList>
            <person name="de Groot N.N."/>
        </authorList>
    </citation>
    <scope>NUCLEOTIDE SEQUENCE [LARGE SCALE GENOMIC DNA]</scope>
    <source>
        <strain evidence="1 2">LMG 26867</strain>
    </source>
</reference>
<dbReference type="Proteomes" id="UP000198481">
    <property type="component" value="Chromosome I"/>
</dbReference>
<evidence type="ECO:0000313" key="1">
    <source>
        <dbReference type="EMBL" id="SDT34164.1"/>
    </source>
</evidence>
<accession>A0A1H1ZKG5</accession>